<evidence type="ECO:0000313" key="5">
    <source>
        <dbReference type="Proteomes" id="UP000507470"/>
    </source>
</evidence>
<dbReference type="SUPFAM" id="SSF56436">
    <property type="entry name" value="C-type lectin-like"/>
    <property type="match status" value="1"/>
</dbReference>
<organism evidence="4 5">
    <name type="scientific">Mytilus coruscus</name>
    <name type="common">Sea mussel</name>
    <dbReference type="NCBI Taxonomy" id="42192"/>
    <lineage>
        <taxon>Eukaryota</taxon>
        <taxon>Metazoa</taxon>
        <taxon>Spiralia</taxon>
        <taxon>Lophotrochozoa</taxon>
        <taxon>Mollusca</taxon>
        <taxon>Bivalvia</taxon>
        <taxon>Autobranchia</taxon>
        <taxon>Pteriomorphia</taxon>
        <taxon>Mytilida</taxon>
        <taxon>Mytiloidea</taxon>
        <taxon>Mytilidae</taxon>
        <taxon>Mytilinae</taxon>
        <taxon>Mytilus</taxon>
    </lineage>
</organism>
<evidence type="ECO:0000256" key="2">
    <source>
        <dbReference type="SAM" id="SignalP"/>
    </source>
</evidence>
<dbReference type="PROSITE" id="PS00615">
    <property type="entry name" value="C_TYPE_LECTIN_1"/>
    <property type="match status" value="1"/>
</dbReference>
<dbReference type="InterPro" id="IPR016187">
    <property type="entry name" value="CTDL_fold"/>
</dbReference>
<evidence type="ECO:0000313" key="4">
    <source>
        <dbReference type="EMBL" id="CAC5423571.1"/>
    </source>
</evidence>
<evidence type="ECO:0000259" key="3">
    <source>
        <dbReference type="PROSITE" id="PS50041"/>
    </source>
</evidence>
<dbReference type="InterPro" id="IPR016186">
    <property type="entry name" value="C-type_lectin-like/link_sf"/>
</dbReference>
<feature type="domain" description="C-type lectin" evidence="3">
    <location>
        <begin position="86"/>
        <end position="148"/>
    </location>
</feature>
<proteinExistence type="predicted"/>
<feature type="signal peptide" evidence="2">
    <location>
        <begin position="1"/>
        <end position="22"/>
    </location>
</feature>
<protein>
    <recommendedName>
        <fullName evidence="3">C-type lectin domain-containing protein</fullName>
    </recommendedName>
</protein>
<reference evidence="4 5" key="1">
    <citation type="submission" date="2020-06" db="EMBL/GenBank/DDBJ databases">
        <authorList>
            <person name="Li R."/>
            <person name="Bekaert M."/>
        </authorList>
    </citation>
    <scope>NUCLEOTIDE SEQUENCE [LARGE SCALE GENOMIC DNA]</scope>
    <source>
        <strain evidence="5">wild</strain>
    </source>
</reference>
<dbReference type="PROSITE" id="PS50041">
    <property type="entry name" value="C_TYPE_LECTIN_2"/>
    <property type="match status" value="1"/>
</dbReference>
<dbReference type="CDD" id="cd00037">
    <property type="entry name" value="CLECT"/>
    <property type="match status" value="1"/>
</dbReference>
<feature type="chain" id="PRO_5026859097" description="C-type lectin domain-containing protein" evidence="2">
    <location>
        <begin position="23"/>
        <end position="153"/>
    </location>
</feature>
<name>A0A6J8EWN3_MYTCO</name>
<sequence length="153" mass="17858">MERRIQILAYLAFIIYVTKASSSCFSSQMQTALSGANSYAQNMKRFLGHCDSDDDLKKPMKSLGRHIEQVIKDIELINIIYQTNSYWIDLRAKIGKFTWTQDNTEPKFMRFETGYPKSHDTDSYCVFLTPHKKWHNGVCNTSRQFVCETDLCY</sequence>
<keyword evidence="2" id="KW-0732">Signal</keyword>
<keyword evidence="1" id="KW-1015">Disulfide bond</keyword>
<gene>
    <name evidence="4" type="ORF">MCOR_55563</name>
</gene>
<dbReference type="Proteomes" id="UP000507470">
    <property type="component" value="Unassembled WGS sequence"/>
</dbReference>
<dbReference type="InterPro" id="IPR018378">
    <property type="entry name" value="C-type_lectin_CS"/>
</dbReference>
<dbReference type="EMBL" id="CACVKT020009824">
    <property type="protein sequence ID" value="CAC5423571.1"/>
    <property type="molecule type" value="Genomic_DNA"/>
</dbReference>
<dbReference type="AlphaFoldDB" id="A0A6J8EWN3"/>
<dbReference type="Pfam" id="PF00059">
    <property type="entry name" value="Lectin_C"/>
    <property type="match status" value="1"/>
</dbReference>
<dbReference type="InterPro" id="IPR001304">
    <property type="entry name" value="C-type_lectin-like"/>
</dbReference>
<keyword evidence="5" id="KW-1185">Reference proteome</keyword>
<evidence type="ECO:0000256" key="1">
    <source>
        <dbReference type="ARBA" id="ARBA00023157"/>
    </source>
</evidence>
<accession>A0A6J8EWN3</accession>
<dbReference type="Gene3D" id="3.10.100.10">
    <property type="entry name" value="Mannose-Binding Protein A, subunit A"/>
    <property type="match status" value="1"/>
</dbReference>